<evidence type="ECO:0000313" key="2">
    <source>
        <dbReference type="EMBL" id="KAL2063323.1"/>
    </source>
</evidence>
<feature type="transmembrane region" description="Helical" evidence="1">
    <location>
        <begin position="36"/>
        <end position="59"/>
    </location>
</feature>
<dbReference type="Proteomes" id="UP001595075">
    <property type="component" value="Unassembled WGS sequence"/>
</dbReference>
<sequence length="183" mass="20071">MDMTDSSTQQHFYATRYTTIPVPPPNPKELKETRNFFILLAFAFYLGVLIFTLFIHATVRGIDIPVDSSFMQEWAESNKGVNMQMKNIVVFSIATFILFLAAVNSLAQVTPSLGVQTAASALCAACVGLVWITFRVGEEAEFGHYIGCVIWPVAGVMGLMISGASIGILGRGEEEKRKGEKQL</sequence>
<keyword evidence="1" id="KW-0472">Membrane</keyword>
<evidence type="ECO:0000313" key="3">
    <source>
        <dbReference type="Proteomes" id="UP001595075"/>
    </source>
</evidence>
<gene>
    <name evidence="2" type="ORF">VTL71DRAFT_5128</name>
</gene>
<reference evidence="2 3" key="1">
    <citation type="journal article" date="2024" name="Commun. Biol.">
        <title>Comparative genomic analysis of thermophilic fungi reveals convergent evolutionary adaptations and gene losses.</title>
        <authorList>
            <person name="Steindorff A.S."/>
            <person name="Aguilar-Pontes M.V."/>
            <person name="Robinson A.J."/>
            <person name="Andreopoulos B."/>
            <person name="LaButti K."/>
            <person name="Kuo A."/>
            <person name="Mondo S."/>
            <person name="Riley R."/>
            <person name="Otillar R."/>
            <person name="Haridas S."/>
            <person name="Lipzen A."/>
            <person name="Grimwood J."/>
            <person name="Schmutz J."/>
            <person name="Clum A."/>
            <person name="Reid I.D."/>
            <person name="Moisan M.C."/>
            <person name="Butler G."/>
            <person name="Nguyen T.T.M."/>
            <person name="Dewar K."/>
            <person name="Conant G."/>
            <person name="Drula E."/>
            <person name="Henrissat B."/>
            <person name="Hansel C."/>
            <person name="Singer S."/>
            <person name="Hutchinson M.I."/>
            <person name="de Vries R.P."/>
            <person name="Natvig D.O."/>
            <person name="Powell A.J."/>
            <person name="Tsang A."/>
            <person name="Grigoriev I.V."/>
        </authorList>
    </citation>
    <scope>NUCLEOTIDE SEQUENCE [LARGE SCALE GENOMIC DNA]</scope>
    <source>
        <strain evidence="2 3">CBS 494.80</strain>
    </source>
</reference>
<feature type="transmembrane region" description="Helical" evidence="1">
    <location>
        <begin position="88"/>
        <end position="106"/>
    </location>
</feature>
<name>A0ABR4C2R9_9HELO</name>
<proteinExistence type="predicted"/>
<evidence type="ECO:0000256" key="1">
    <source>
        <dbReference type="SAM" id="Phobius"/>
    </source>
</evidence>
<dbReference type="EMBL" id="JAZHXI010000015">
    <property type="protein sequence ID" value="KAL2063323.1"/>
    <property type="molecule type" value="Genomic_DNA"/>
</dbReference>
<accession>A0ABR4C2R9</accession>
<keyword evidence="1" id="KW-0812">Transmembrane</keyword>
<feature type="transmembrane region" description="Helical" evidence="1">
    <location>
        <begin position="144"/>
        <end position="169"/>
    </location>
</feature>
<keyword evidence="1" id="KW-1133">Transmembrane helix</keyword>
<feature type="transmembrane region" description="Helical" evidence="1">
    <location>
        <begin position="113"/>
        <end position="132"/>
    </location>
</feature>
<comment type="caution">
    <text evidence="2">The sequence shown here is derived from an EMBL/GenBank/DDBJ whole genome shotgun (WGS) entry which is preliminary data.</text>
</comment>
<protein>
    <submittedName>
        <fullName evidence="2">Uncharacterized protein</fullName>
    </submittedName>
</protein>
<organism evidence="2 3">
    <name type="scientific">Oculimacula yallundae</name>
    <dbReference type="NCBI Taxonomy" id="86028"/>
    <lineage>
        <taxon>Eukaryota</taxon>
        <taxon>Fungi</taxon>
        <taxon>Dikarya</taxon>
        <taxon>Ascomycota</taxon>
        <taxon>Pezizomycotina</taxon>
        <taxon>Leotiomycetes</taxon>
        <taxon>Helotiales</taxon>
        <taxon>Ploettnerulaceae</taxon>
        <taxon>Oculimacula</taxon>
    </lineage>
</organism>
<keyword evidence="3" id="KW-1185">Reference proteome</keyword>